<dbReference type="AlphaFoldDB" id="A0A8T1V2K8"/>
<comment type="caution">
    <text evidence="3">Lacks conserved residue(s) required for the propagation of feature annotation.</text>
</comment>
<evidence type="ECO:0000256" key="2">
    <source>
        <dbReference type="ARBA" id="ARBA00023157"/>
    </source>
</evidence>
<feature type="domain" description="Chitin-binding type-1" evidence="6">
    <location>
        <begin position="46"/>
        <end position="91"/>
    </location>
</feature>
<dbReference type="CDD" id="cd00325">
    <property type="entry name" value="chitinase_GH19"/>
    <property type="match status" value="1"/>
</dbReference>
<dbReference type="GO" id="GO:0016998">
    <property type="term" value="P:cell wall macromolecule catabolic process"/>
    <property type="evidence" value="ECO:0007669"/>
    <property type="project" value="InterPro"/>
</dbReference>
<keyword evidence="8" id="KW-1185">Reference proteome</keyword>
<feature type="disulfide bond" evidence="3">
    <location>
        <begin position="106"/>
        <end position="121"/>
    </location>
</feature>
<dbReference type="Proteomes" id="UP000694044">
    <property type="component" value="Unassembled WGS sequence"/>
</dbReference>
<feature type="transmembrane region" description="Helical" evidence="5">
    <location>
        <begin position="443"/>
        <end position="463"/>
    </location>
</feature>
<feature type="disulfide bond" evidence="3">
    <location>
        <begin position="115"/>
        <end position="127"/>
    </location>
</feature>
<keyword evidence="5" id="KW-0812">Transmembrane</keyword>
<dbReference type="InterPro" id="IPR018371">
    <property type="entry name" value="Chitin-binding_1_CS"/>
</dbReference>
<dbReference type="EMBL" id="JAGDFM010001102">
    <property type="protein sequence ID" value="KAG7375522.1"/>
    <property type="molecule type" value="Genomic_DNA"/>
</dbReference>
<proteinExistence type="predicted"/>
<dbReference type="InterPro" id="IPR000726">
    <property type="entry name" value="Glyco_hydro_19_cat"/>
</dbReference>
<dbReference type="SMART" id="SM00270">
    <property type="entry name" value="ChtBD1"/>
    <property type="match status" value="2"/>
</dbReference>
<evidence type="ECO:0000313" key="8">
    <source>
        <dbReference type="Proteomes" id="UP000694044"/>
    </source>
</evidence>
<evidence type="ECO:0000256" key="1">
    <source>
        <dbReference type="ARBA" id="ARBA00022729"/>
    </source>
</evidence>
<dbReference type="GO" id="GO:0051707">
    <property type="term" value="P:response to other organism"/>
    <property type="evidence" value="ECO:0007669"/>
    <property type="project" value="UniProtKB-ARBA"/>
</dbReference>
<evidence type="ECO:0000256" key="5">
    <source>
        <dbReference type="SAM" id="Phobius"/>
    </source>
</evidence>
<dbReference type="Pfam" id="PF00182">
    <property type="entry name" value="Glyco_hydro_19"/>
    <property type="match status" value="1"/>
</dbReference>
<name>A0A8T1V2K8_9STRA</name>
<feature type="disulfide bond" evidence="3">
    <location>
        <begin position="62"/>
        <end position="76"/>
    </location>
</feature>
<comment type="caution">
    <text evidence="7">The sequence shown here is derived from an EMBL/GenBank/DDBJ whole genome shotgun (WGS) entry which is preliminary data.</text>
</comment>
<dbReference type="GO" id="GO:0006952">
    <property type="term" value="P:defense response"/>
    <property type="evidence" value="ECO:0007669"/>
    <property type="project" value="UniProtKB-ARBA"/>
</dbReference>
<protein>
    <recommendedName>
        <fullName evidence="6">Chitin-binding type-1 domain-containing protein</fullName>
    </recommendedName>
</protein>
<feature type="region of interest" description="Disordered" evidence="4">
    <location>
        <begin position="15"/>
        <end position="38"/>
    </location>
</feature>
<dbReference type="InterPro" id="IPR001002">
    <property type="entry name" value="Chitin-bd_1"/>
</dbReference>
<dbReference type="PROSITE" id="PS50941">
    <property type="entry name" value="CHIT_BIND_I_2"/>
    <property type="match status" value="2"/>
</dbReference>
<dbReference type="PANTHER" id="PTHR22595">
    <property type="entry name" value="CHITINASE-RELATED"/>
    <property type="match status" value="1"/>
</dbReference>
<feature type="compositionally biased region" description="Low complexity" evidence="4">
    <location>
        <begin position="17"/>
        <end position="38"/>
    </location>
</feature>
<keyword evidence="3" id="KW-0147">Chitin-binding</keyword>
<keyword evidence="1" id="KW-0732">Signal</keyword>
<gene>
    <name evidence="7" type="ORF">PHYPSEUDO_000882</name>
</gene>
<accession>A0A8T1V2K8</accession>
<dbReference type="GO" id="GO:0006032">
    <property type="term" value="P:chitin catabolic process"/>
    <property type="evidence" value="ECO:0007669"/>
    <property type="project" value="InterPro"/>
</dbReference>
<dbReference type="GO" id="GO:0008061">
    <property type="term" value="F:chitin binding"/>
    <property type="evidence" value="ECO:0007669"/>
    <property type="project" value="UniProtKB-UniRule"/>
</dbReference>
<dbReference type="GO" id="GO:0004568">
    <property type="term" value="F:chitinase activity"/>
    <property type="evidence" value="ECO:0007669"/>
    <property type="project" value="InterPro"/>
</dbReference>
<evidence type="ECO:0000313" key="7">
    <source>
        <dbReference type="EMBL" id="KAG7375522.1"/>
    </source>
</evidence>
<evidence type="ECO:0000256" key="4">
    <source>
        <dbReference type="SAM" id="MobiDB-lite"/>
    </source>
</evidence>
<feature type="disulfide bond" evidence="3">
    <location>
        <begin position="57"/>
        <end position="69"/>
    </location>
</feature>
<evidence type="ECO:0000259" key="6">
    <source>
        <dbReference type="PROSITE" id="PS50941"/>
    </source>
</evidence>
<reference evidence="7" key="1">
    <citation type="submission" date="2021-02" db="EMBL/GenBank/DDBJ databases">
        <authorList>
            <person name="Palmer J.M."/>
        </authorList>
    </citation>
    <scope>NUCLEOTIDE SEQUENCE</scope>
    <source>
        <strain evidence="7">SCRP734</strain>
    </source>
</reference>
<keyword evidence="2 3" id="KW-1015">Disulfide bond</keyword>
<keyword evidence="5" id="KW-1133">Transmembrane helix</keyword>
<keyword evidence="5" id="KW-0472">Membrane</keyword>
<dbReference type="PANTHER" id="PTHR22595:SF79">
    <property type="entry name" value="CHITINASE 12"/>
    <property type="match status" value="1"/>
</dbReference>
<dbReference type="OrthoDB" id="5985073at2759"/>
<feature type="domain" description="Chitin-binding type-1" evidence="6">
    <location>
        <begin position="103"/>
        <end position="149"/>
    </location>
</feature>
<dbReference type="CDD" id="cd00035">
    <property type="entry name" value="ChtBD1"/>
    <property type="match status" value="2"/>
</dbReference>
<evidence type="ECO:0000256" key="3">
    <source>
        <dbReference type="PROSITE-ProRule" id="PRU00261"/>
    </source>
</evidence>
<sequence>MLVCLENCFPAIGGGSSSTPSATTATTTTTAPATTSSTGCSTAASGGTCGAANGLYCPGTQCCSQYGYCGVGSPWCEANPNSKYNSGKCGTTKPTCTTVASPGGKCGAANGGAYCSGTQCCSQYGYCGVGSPWCDANPNSAYNGGKCTVALLLADEGDDAQLNQATAEEQLQEEEQASDVTAAEQADGAASLDSILPRRTFNKIFPDIDGSVLTYDGLLEAAQSYTEFAQTPNANINVLEVAYFLAHVAYTTSDLLYPAERDGTMYNPDKYCQSSAAIKCVSGANYYGRGPLYLRWNFNYYECGNAIGVDLFTQPDLALESATTAWKTAFWVWFHLGIHDMSTLPDAFALSTAKLVGDVECGSSAAAVAANAARVAKFKTLAKILNVKGVSKLTLSCADDSLVLVAADGNATAVRNATATTQLVASERLMAAETQSNARYAAVWTNVAVVGAAMTAFVVVAVIKRAANPSRTAPNIENGDYALLATFE</sequence>
<feature type="disulfide bond" evidence="3">
    <location>
        <begin position="120"/>
        <end position="134"/>
    </location>
</feature>
<organism evidence="7 8">
    <name type="scientific">Phytophthora pseudosyringae</name>
    <dbReference type="NCBI Taxonomy" id="221518"/>
    <lineage>
        <taxon>Eukaryota</taxon>
        <taxon>Sar</taxon>
        <taxon>Stramenopiles</taxon>
        <taxon>Oomycota</taxon>
        <taxon>Peronosporomycetes</taxon>
        <taxon>Peronosporales</taxon>
        <taxon>Peronosporaceae</taxon>
        <taxon>Phytophthora</taxon>
    </lineage>
</organism>
<dbReference type="PROSITE" id="PS00026">
    <property type="entry name" value="CHIT_BIND_I_1"/>
    <property type="match status" value="2"/>
</dbReference>